<evidence type="ECO:0000256" key="2">
    <source>
        <dbReference type="ARBA" id="ARBA00023134"/>
    </source>
</evidence>
<keyword evidence="1" id="KW-0547">Nucleotide-binding</keyword>
<dbReference type="EMBL" id="KV424037">
    <property type="protein sequence ID" value="KZT53440.1"/>
    <property type="molecule type" value="Genomic_DNA"/>
</dbReference>
<dbReference type="PANTHER" id="PTHR45782:SF4">
    <property type="entry name" value="MITOCHONDRIAL RIBOSOME-ASSOCIATED GTPASE 1"/>
    <property type="match status" value="1"/>
</dbReference>
<accession>A0A165DSA3</accession>
<dbReference type="GO" id="GO:0005525">
    <property type="term" value="F:GTP binding"/>
    <property type="evidence" value="ECO:0007669"/>
    <property type="project" value="UniProtKB-KW"/>
</dbReference>
<evidence type="ECO:0000313" key="5">
    <source>
        <dbReference type="Proteomes" id="UP000076842"/>
    </source>
</evidence>
<dbReference type="InterPro" id="IPR027417">
    <property type="entry name" value="P-loop_NTPase"/>
</dbReference>
<reference evidence="4 5" key="1">
    <citation type="journal article" date="2016" name="Mol. Biol. Evol.">
        <title>Comparative Genomics of Early-Diverging Mushroom-Forming Fungi Provides Insights into the Origins of Lignocellulose Decay Capabilities.</title>
        <authorList>
            <person name="Nagy L.G."/>
            <person name="Riley R."/>
            <person name="Tritt A."/>
            <person name="Adam C."/>
            <person name="Daum C."/>
            <person name="Floudas D."/>
            <person name="Sun H."/>
            <person name="Yadav J.S."/>
            <person name="Pangilinan J."/>
            <person name="Larsson K.H."/>
            <person name="Matsuura K."/>
            <person name="Barry K."/>
            <person name="Labutti K."/>
            <person name="Kuo R."/>
            <person name="Ohm R.A."/>
            <person name="Bhattacharya S.S."/>
            <person name="Shirouzu T."/>
            <person name="Yoshinaga Y."/>
            <person name="Martin F.M."/>
            <person name="Grigoriev I.V."/>
            <person name="Hibbett D.S."/>
        </authorList>
    </citation>
    <scope>NUCLEOTIDE SEQUENCE [LARGE SCALE GENOMIC DNA]</scope>
    <source>
        <strain evidence="4 5">HHB12733</strain>
    </source>
</reference>
<dbReference type="Proteomes" id="UP000076842">
    <property type="component" value="Unassembled WGS sequence"/>
</dbReference>
<dbReference type="OrthoDB" id="269151at2759"/>
<sequence>MAAFVNDLPKILSNTSIVLEARDARLPLTSVNPAFENALKTYWSNAHLEGKERIVVYTKRDLAERKYEEPLKRAFKQHAGQTLMFVDANKPGDIKRVLDAVTDIAQQHEDVHRHAELLVVGMPNVGKSTLLNALRNSGIHKGKAFRTSSTAGLTRKFTSHVKIHEKPDIYVSDTPGVMVPYLGRGTAGSEKGMKLAVTSGIKENLYHAELLAAYLIHILPPKTKMPFDLPHPYLTFTTDSPFANPLPFERPIFLATLAERLGRVKKGGIPDLTTAAVWLIDWFRKGGAGRWTSDFEDVGGAKGVDEAVKRWVEGGMGEIGEEEGSLNQEKKRVMEERLKKRVEKWKRLHGDRAGTTS</sequence>
<protein>
    <submittedName>
        <fullName evidence="4">p-loop containing nucleoside triphosphate hydrolase protein</fullName>
    </submittedName>
</protein>
<dbReference type="FunCoup" id="A0A165DSA3">
    <property type="interactions" value="389"/>
</dbReference>
<dbReference type="GO" id="GO:0003924">
    <property type="term" value="F:GTPase activity"/>
    <property type="evidence" value="ECO:0007669"/>
    <property type="project" value="TreeGrafter"/>
</dbReference>
<keyword evidence="5" id="KW-1185">Reference proteome</keyword>
<name>A0A165DSA3_9BASI</name>
<dbReference type="Pfam" id="PF01926">
    <property type="entry name" value="MMR_HSR1"/>
    <property type="match status" value="1"/>
</dbReference>
<dbReference type="PANTHER" id="PTHR45782">
    <property type="entry name" value="MITOCHONDRIAL RIBOSOME-ASSOCIATED GTPASE 1"/>
    <property type="match status" value="1"/>
</dbReference>
<dbReference type="InParanoid" id="A0A165DSA3"/>
<dbReference type="InterPro" id="IPR006073">
    <property type="entry name" value="GTP-bd"/>
</dbReference>
<dbReference type="STRING" id="1353952.A0A165DSA3"/>
<evidence type="ECO:0000256" key="1">
    <source>
        <dbReference type="ARBA" id="ARBA00022741"/>
    </source>
</evidence>
<proteinExistence type="predicted"/>
<keyword evidence="2" id="KW-0342">GTP-binding</keyword>
<evidence type="ECO:0000313" key="4">
    <source>
        <dbReference type="EMBL" id="KZT53440.1"/>
    </source>
</evidence>
<dbReference type="InterPro" id="IPR023179">
    <property type="entry name" value="GTP-bd_ortho_bundle_sf"/>
</dbReference>
<feature type="domain" description="G" evidence="3">
    <location>
        <begin position="118"/>
        <end position="197"/>
    </location>
</feature>
<dbReference type="Gene3D" id="3.40.50.300">
    <property type="entry name" value="P-loop containing nucleotide triphosphate hydrolases"/>
    <property type="match status" value="1"/>
</dbReference>
<organism evidence="4 5">
    <name type="scientific">Calocera cornea HHB12733</name>
    <dbReference type="NCBI Taxonomy" id="1353952"/>
    <lineage>
        <taxon>Eukaryota</taxon>
        <taxon>Fungi</taxon>
        <taxon>Dikarya</taxon>
        <taxon>Basidiomycota</taxon>
        <taxon>Agaricomycotina</taxon>
        <taxon>Dacrymycetes</taxon>
        <taxon>Dacrymycetales</taxon>
        <taxon>Dacrymycetaceae</taxon>
        <taxon>Calocera</taxon>
    </lineage>
</organism>
<dbReference type="GO" id="GO:0005739">
    <property type="term" value="C:mitochondrion"/>
    <property type="evidence" value="ECO:0007669"/>
    <property type="project" value="TreeGrafter"/>
</dbReference>
<gene>
    <name evidence="4" type="ORF">CALCODRAFT_501113</name>
</gene>
<dbReference type="Gene3D" id="1.10.1580.10">
    <property type="match status" value="1"/>
</dbReference>
<dbReference type="SUPFAM" id="SSF52540">
    <property type="entry name" value="P-loop containing nucleoside triphosphate hydrolases"/>
    <property type="match status" value="1"/>
</dbReference>
<keyword evidence="4" id="KW-0378">Hydrolase</keyword>
<evidence type="ECO:0000259" key="3">
    <source>
        <dbReference type="Pfam" id="PF01926"/>
    </source>
</evidence>
<dbReference type="GO" id="GO:0032543">
    <property type="term" value="P:mitochondrial translation"/>
    <property type="evidence" value="ECO:0007669"/>
    <property type="project" value="TreeGrafter"/>
</dbReference>
<dbReference type="AlphaFoldDB" id="A0A165DSA3"/>